<proteinExistence type="predicted"/>
<dbReference type="InterPro" id="IPR024020">
    <property type="entry name" value="Anit_sigma_mycothiol_RsrA"/>
</dbReference>
<dbReference type="InterPro" id="IPR027383">
    <property type="entry name" value="Znf_put"/>
</dbReference>
<gene>
    <name evidence="2" type="primary">rsrA_2</name>
    <name evidence="2" type="ORF">GALL_431310</name>
</gene>
<evidence type="ECO:0000313" key="2">
    <source>
        <dbReference type="EMBL" id="OIQ75199.1"/>
    </source>
</evidence>
<protein>
    <submittedName>
        <fullName evidence="2">Anti-sigma factor RsrA</fullName>
    </submittedName>
</protein>
<dbReference type="AlphaFoldDB" id="A0A1J5Q5C8"/>
<sequence length="94" mass="10777">MSCGNHHDTPCREVLDAAFFYIDDEVSDNSVRRAISIHLEECGPCLEEISLLRRLKQMVFRSCEEVAPDTLRDAVLGHITELRLTMTEIEIRSE</sequence>
<accession>A0A1J5Q5C8</accession>
<dbReference type="Pfam" id="PF13490">
    <property type="entry name" value="zf-HC2"/>
    <property type="match status" value="1"/>
</dbReference>
<dbReference type="EMBL" id="MLJW01002242">
    <property type="protein sequence ID" value="OIQ75199.1"/>
    <property type="molecule type" value="Genomic_DNA"/>
</dbReference>
<dbReference type="NCBIfam" id="TIGR03988">
    <property type="entry name" value="antisig_RsrA"/>
    <property type="match status" value="1"/>
</dbReference>
<organism evidence="2">
    <name type="scientific">mine drainage metagenome</name>
    <dbReference type="NCBI Taxonomy" id="410659"/>
    <lineage>
        <taxon>unclassified sequences</taxon>
        <taxon>metagenomes</taxon>
        <taxon>ecological metagenomes</taxon>
    </lineage>
</organism>
<comment type="caution">
    <text evidence="2">The sequence shown here is derived from an EMBL/GenBank/DDBJ whole genome shotgun (WGS) entry which is preliminary data.</text>
</comment>
<reference evidence="2" key="1">
    <citation type="submission" date="2016-10" db="EMBL/GenBank/DDBJ databases">
        <title>Sequence of Gallionella enrichment culture.</title>
        <authorList>
            <person name="Poehlein A."/>
            <person name="Muehling M."/>
            <person name="Daniel R."/>
        </authorList>
    </citation>
    <scope>NUCLEOTIDE SEQUENCE</scope>
</reference>
<feature type="domain" description="Putative zinc-finger" evidence="1">
    <location>
        <begin position="11"/>
        <end position="45"/>
    </location>
</feature>
<name>A0A1J5Q5C8_9ZZZZ</name>
<evidence type="ECO:0000259" key="1">
    <source>
        <dbReference type="Pfam" id="PF13490"/>
    </source>
</evidence>